<dbReference type="EMBL" id="FJOG01000018">
    <property type="protein sequence ID" value="CZR61561.1"/>
    <property type="molecule type" value="Genomic_DNA"/>
</dbReference>
<proteinExistence type="predicted"/>
<dbReference type="PANTHER" id="PTHR46411:SF3">
    <property type="entry name" value="AAA+ ATPASE DOMAIN-CONTAINING PROTEIN"/>
    <property type="match status" value="1"/>
</dbReference>
<dbReference type="PANTHER" id="PTHR46411">
    <property type="entry name" value="FAMILY ATPASE, PUTATIVE-RELATED"/>
    <property type="match status" value="1"/>
</dbReference>
<evidence type="ECO:0000313" key="3">
    <source>
        <dbReference type="EMBL" id="CZR61561.1"/>
    </source>
</evidence>
<protein>
    <recommendedName>
        <fullName evidence="2">DUF7025 domain-containing protein</fullName>
    </recommendedName>
</protein>
<evidence type="ECO:0000256" key="1">
    <source>
        <dbReference type="SAM" id="MobiDB-lite"/>
    </source>
</evidence>
<accession>A0A1L7X962</accession>
<dbReference type="OrthoDB" id="10042665at2759"/>
<dbReference type="STRING" id="576137.A0A1L7X962"/>
<keyword evidence="4" id="KW-1185">Reference proteome</keyword>
<reference evidence="3 4" key="1">
    <citation type="submission" date="2016-03" db="EMBL/GenBank/DDBJ databases">
        <authorList>
            <person name="Ploux O."/>
        </authorList>
    </citation>
    <scope>NUCLEOTIDE SEQUENCE [LARGE SCALE GENOMIC DNA]</scope>
    <source>
        <strain evidence="3 4">UAMH 11012</strain>
    </source>
</reference>
<organism evidence="3 4">
    <name type="scientific">Phialocephala subalpina</name>
    <dbReference type="NCBI Taxonomy" id="576137"/>
    <lineage>
        <taxon>Eukaryota</taxon>
        <taxon>Fungi</taxon>
        <taxon>Dikarya</taxon>
        <taxon>Ascomycota</taxon>
        <taxon>Pezizomycotina</taxon>
        <taxon>Leotiomycetes</taxon>
        <taxon>Helotiales</taxon>
        <taxon>Mollisiaceae</taxon>
        <taxon>Phialocephala</taxon>
        <taxon>Phialocephala fortinii species complex</taxon>
    </lineage>
</organism>
<gene>
    <name evidence="3" type="ORF">PAC_11458</name>
</gene>
<sequence>MSQSQPPIKNDPQFDEPRVKPPADWIEEGFPDHQYLDPEKELSEALREASADTTLAAIRSKNPMDTDCTHEALQSLFGRSTDGFDPYDTFNPYSTFSKAGDPLGSYPPIPAVEEVDLGSQCEVKLLYQGPKKCSCCKTWTGKAPRGVDTKASKTTALHGQYACIARMSTHGSDVKLHSITVQSSHIIACLKRVLEDYGGVVFTDTATLISPFQSIFYAWATLNEECNNEKNSVEYRQHVRLFLDTVLPELEPHFNDFKACLSTGFISFESMWTIFKPGQIVLWTENGENNLAVLKQATYVEHMGGGKTLYIYCNQIDWDGAGFGYQEVVKSIGQFQGSRKVTELEVMPLEHHSQAELLKPELIKRGQAFEKLQGSHFKAYKGLAAWSNSWGSQVFQQVSTSSQSPIQVQADKVRSTIELLSTHMHTIISSNKRHPC</sequence>
<evidence type="ECO:0000259" key="2">
    <source>
        <dbReference type="Pfam" id="PF22942"/>
    </source>
</evidence>
<dbReference type="Pfam" id="PF22942">
    <property type="entry name" value="DUF7025"/>
    <property type="match status" value="1"/>
</dbReference>
<dbReference type="AlphaFoldDB" id="A0A1L7X962"/>
<feature type="domain" description="DUF7025" evidence="2">
    <location>
        <begin position="260"/>
        <end position="353"/>
    </location>
</feature>
<feature type="region of interest" description="Disordered" evidence="1">
    <location>
        <begin position="1"/>
        <end position="35"/>
    </location>
</feature>
<dbReference type="InterPro" id="IPR054289">
    <property type="entry name" value="DUF7025"/>
</dbReference>
<name>A0A1L7X962_9HELO</name>
<evidence type="ECO:0000313" key="4">
    <source>
        <dbReference type="Proteomes" id="UP000184330"/>
    </source>
</evidence>
<dbReference type="Proteomes" id="UP000184330">
    <property type="component" value="Unassembled WGS sequence"/>
</dbReference>